<dbReference type="AlphaFoldDB" id="A0A3N4LR08"/>
<evidence type="ECO:0000313" key="1">
    <source>
        <dbReference type="EMBL" id="RPB25286.1"/>
    </source>
</evidence>
<sequence>MTEPGDTSYSAPCGFHHLSISHKGIPSLVAHRGKFRNSPWKSSAYRVLELWLHILALYLLQGAFLPSGYSQTATTTGPLLDTHHWTG</sequence>
<reference evidence="1 2" key="1">
    <citation type="journal article" date="2018" name="Nat. Ecol. Evol.">
        <title>Pezizomycetes genomes reveal the molecular basis of ectomycorrhizal truffle lifestyle.</title>
        <authorList>
            <person name="Murat C."/>
            <person name="Payen T."/>
            <person name="Noel B."/>
            <person name="Kuo A."/>
            <person name="Morin E."/>
            <person name="Chen J."/>
            <person name="Kohler A."/>
            <person name="Krizsan K."/>
            <person name="Balestrini R."/>
            <person name="Da Silva C."/>
            <person name="Montanini B."/>
            <person name="Hainaut M."/>
            <person name="Levati E."/>
            <person name="Barry K.W."/>
            <person name="Belfiori B."/>
            <person name="Cichocki N."/>
            <person name="Clum A."/>
            <person name="Dockter R.B."/>
            <person name="Fauchery L."/>
            <person name="Guy J."/>
            <person name="Iotti M."/>
            <person name="Le Tacon F."/>
            <person name="Lindquist E.A."/>
            <person name="Lipzen A."/>
            <person name="Malagnac F."/>
            <person name="Mello A."/>
            <person name="Molinier V."/>
            <person name="Miyauchi S."/>
            <person name="Poulain J."/>
            <person name="Riccioni C."/>
            <person name="Rubini A."/>
            <person name="Sitrit Y."/>
            <person name="Splivallo R."/>
            <person name="Traeger S."/>
            <person name="Wang M."/>
            <person name="Zifcakova L."/>
            <person name="Wipf D."/>
            <person name="Zambonelli A."/>
            <person name="Paolocci F."/>
            <person name="Nowrousian M."/>
            <person name="Ottonello S."/>
            <person name="Baldrian P."/>
            <person name="Spatafora J.W."/>
            <person name="Henrissat B."/>
            <person name="Nagy L.G."/>
            <person name="Aury J.M."/>
            <person name="Wincker P."/>
            <person name="Grigoriev I.V."/>
            <person name="Bonfante P."/>
            <person name="Martin F.M."/>
        </authorList>
    </citation>
    <scope>NUCLEOTIDE SEQUENCE [LARGE SCALE GENOMIC DNA]</scope>
    <source>
        <strain evidence="1 2">ATCC MYA-4762</strain>
    </source>
</reference>
<proteinExistence type="predicted"/>
<gene>
    <name evidence="1" type="ORF">L211DRAFT_836613</name>
</gene>
<dbReference type="EMBL" id="ML121538">
    <property type="protein sequence ID" value="RPB25286.1"/>
    <property type="molecule type" value="Genomic_DNA"/>
</dbReference>
<keyword evidence="2" id="KW-1185">Reference proteome</keyword>
<organism evidence="1 2">
    <name type="scientific">Terfezia boudieri ATCC MYA-4762</name>
    <dbReference type="NCBI Taxonomy" id="1051890"/>
    <lineage>
        <taxon>Eukaryota</taxon>
        <taxon>Fungi</taxon>
        <taxon>Dikarya</taxon>
        <taxon>Ascomycota</taxon>
        <taxon>Pezizomycotina</taxon>
        <taxon>Pezizomycetes</taxon>
        <taxon>Pezizales</taxon>
        <taxon>Pezizaceae</taxon>
        <taxon>Terfezia</taxon>
    </lineage>
</organism>
<dbReference type="Proteomes" id="UP000267821">
    <property type="component" value="Unassembled WGS sequence"/>
</dbReference>
<accession>A0A3N4LR08</accession>
<evidence type="ECO:0000313" key="2">
    <source>
        <dbReference type="Proteomes" id="UP000267821"/>
    </source>
</evidence>
<protein>
    <submittedName>
        <fullName evidence="1">Uncharacterized protein</fullName>
    </submittedName>
</protein>
<dbReference type="InParanoid" id="A0A3N4LR08"/>
<name>A0A3N4LR08_9PEZI</name>